<name>A0ABP7PZY8_9ACTN</name>
<evidence type="ECO:0000313" key="2">
    <source>
        <dbReference type="EMBL" id="GAA3973489.1"/>
    </source>
</evidence>
<protein>
    <recommendedName>
        <fullName evidence="4">Integral membrane protein</fullName>
    </recommendedName>
</protein>
<accession>A0ABP7PZY8</accession>
<feature type="transmembrane region" description="Helical" evidence="1">
    <location>
        <begin position="15"/>
        <end position="36"/>
    </location>
</feature>
<evidence type="ECO:0000256" key="1">
    <source>
        <dbReference type="SAM" id="Phobius"/>
    </source>
</evidence>
<feature type="transmembrane region" description="Helical" evidence="1">
    <location>
        <begin position="56"/>
        <end position="75"/>
    </location>
</feature>
<sequence>MTGTPVLRLARTRPVLFALFETALTGSCALVCYVFAGLLHLENQGRETWDPSRPLFLLAYAAVLSLPFTWALRCVPVAPLRRIVDRVVLARAVASTAVCVGVFAWAVAY</sequence>
<feature type="transmembrane region" description="Helical" evidence="1">
    <location>
        <begin position="87"/>
        <end position="108"/>
    </location>
</feature>
<dbReference type="RefSeq" id="WP_345560252.1">
    <property type="nucleotide sequence ID" value="NZ_BAAAZX010000001.1"/>
</dbReference>
<dbReference type="EMBL" id="BAAAZX010000001">
    <property type="protein sequence ID" value="GAA3973489.1"/>
    <property type="molecule type" value="Genomic_DNA"/>
</dbReference>
<keyword evidence="1" id="KW-1133">Transmembrane helix</keyword>
<dbReference type="Proteomes" id="UP001500456">
    <property type="component" value="Unassembled WGS sequence"/>
</dbReference>
<proteinExistence type="predicted"/>
<organism evidence="2 3">
    <name type="scientific">Streptomyces plumbiresistens</name>
    <dbReference type="NCBI Taxonomy" id="511811"/>
    <lineage>
        <taxon>Bacteria</taxon>
        <taxon>Bacillati</taxon>
        <taxon>Actinomycetota</taxon>
        <taxon>Actinomycetes</taxon>
        <taxon>Kitasatosporales</taxon>
        <taxon>Streptomycetaceae</taxon>
        <taxon>Streptomyces</taxon>
    </lineage>
</organism>
<keyword evidence="3" id="KW-1185">Reference proteome</keyword>
<reference evidence="3" key="1">
    <citation type="journal article" date="2019" name="Int. J. Syst. Evol. Microbiol.">
        <title>The Global Catalogue of Microorganisms (GCM) 10K type strain sequencing project: providing services to taxonomists for standard genome sequencing and annotation.</title>
        <authorList>
            <consortium name="The Broad Institute Genomics Platform"/>
            <consortium name="The Broad Institute Genome Sequencing Center for Infectious Disease"/>
            <person name="Wu L."/>
            <person name="Ma J."/>
        </authorList>
    </citation>
    <scope>NUCLEOTIDE SEQUENCE [LARGE SCALE GENOMIC DNA]</scope>
    <source>
        <strain evidence="3">JCM 16924</strain>
    </source>
</reference>
<evidence type="ECO:0008006" key="4">
    <source>
        <dbReference type="Google" id="ProtNLM"/>
    </source>
</evidence>
<keyword evidence="1" id="KW-0812">Transmembrane</keyword>
<comment type="caution">
    <text evidence="2">The sequence shown here is derived from an EMBL/GenBank/DDBJ whole genome shotgun (WGS) entry which is preliminary data.</text>
</comment>
<keyword evidence="1" id="KW-0472">Membrane</keyword>
<evidence type="ECO:0000313" key="3">
    <source>
        <dbReference type="Proteomes" id="UP001500456"/>
    </source>
</evidence>
<gene>
    <name evidence="2" type="ORF">GCM10022232_00730</name>
</gene>